<sequence>MKFRQTMIVVIAMAPFFPMTSWAEDATVYQCKDKNGTVIFSGTPCGSDAKERVITAPNAGTGGDTKGIKELASQYDQRQAQERKEAAKIAAARAAAQARAQAEQPLPSNEPEIIGYPVTGYYPGYVPNNGVSWGLNVSGDGWSAGISTRPPHDGHAHHRPPRPHPNPPPIPYVYKNPGISGQFPGGAPGSSGSNFQPVRP</sequence>
<dbReference type="InterPro" id="IPR025392">
    <property type="entry name" value="DUF4124"/>
</dbReference>
<organism evidence="4 5">
    <name type="scientific">Halothiobacillus neapolitanus (strain ATCC 23641 / DSM 15147 / CIP 104769 / NCIMB 8539 / c2)</name>
    <name type="common">Thiobacillus neapolitanus</name>
    <dbReference type="NCBI Taxonomy" id="555778"/>
    <lineage>
        <taxon>Bacteria</taxon>
        <taxon>Pseudomonadati</taxon>
        <taxon>Pseudomonadota</taxon>
        <taxon>Gammaproteobacteria</taxon>
        <taxon>Chromatiales</taxon>
        <taxon>Halothiobacillaceae</taxon>
        <taxon>Halothiobacillus</taxon>
    </lineage>
</organism>
<evidence type="ECO:0000313" key="4">
    <source>
        <dbReference type="EMBL" id="ACX95158.1"/>
    </source>
</evidence>
<evidence type="ECO:0000259" key="3">
    <source>
        <dbReference type="Pfam" id="PF13511"/>
    </source>
</evidence>
<dbReference type="KEGG" id="hna:Hneap_0295"/>
<dbReference type="Pfam" id="PF13511">
    <property type="entry name" value="DUF4124"/>
    <property type="match status" value="1"/>
</dbReference>
<feature type="signal peptide" evidence="2">
    <location>
        <begin position="1"/>
        <end position="23"/>
    </location>
</feature>
<dbReference type="Proteomes" id="UP000009102">
    <property type="component" value="Chromosome"/>
</dbReference>
<dbReference type="AlphaFoldDB" id="D0KXE4"/>
<proteinExistence type="predicted"/>
<accession>D0KXE4</accession>
<feature type="region of interest" description="Disordered" evidence="1">
    <location>
        <begin position="144"/>
        <end position="200"/>
    </location>
</feature>
<evidence type="ECO:0000256" key="1">
    <source>
        <dbReference type="SAM" id="MobiDB-lite"/>
    </source>
</evidence>
<gene>
    <name evidence="4" type="ordered locus">Hneap_0295</name>
</gene>
<feature type="compositionally biased region" description="Polar residues" evidence="1">
    <location>
        <begin position="190"/>
        <end position="200"/>
    </location>
</feature>
<name>D0KXE4_HALNC</name>
<reference evidence="4 5" key="1">
    <citation type="submission" date="2009-10" db="EMBL/GenBank/DDBJ databases">
        <title>Complete sequence of Halothiobacillus neapolitanus c2.</title>
        <authorList>
            <consortium name="US DOE Joint Genome Institute"/>
            <person name="Lucas S."/>
            <person name="Copeland A."/>
            <person name="Lapidus A."/>
            <person name="Glavina del Rio T."/>
            <person name="Tice H."/>
            <person name="Bruce D."/>
            <person name="Goodwin L."/>
            <person name="Pitluck S."/>
            <person name="Davenport K."/>
            <person name="Brettin T."/>
            <person name="Detter J.C."/>
            <person name="Han C."/>
            <person name="Tapia R."/>
            <person name="Larimer F."/>
            <person name="Land M."/>
            <person name="Hauser L."/>
            <person name="Kyrpides N."/>
            <person name="Mikhailova N."/>
            <person name="Kerfeld C."/>
            <person name="Cannon G."/>
            <person name="Heinhort S."/>
        </authorList>
    </citation>
    <scope>NUCLEOTIDE SEQUENCE [LARGE SCALE GENOMIC DNA]</scope>
    <source>
        <strain evidence="5">ATCC 23641 / c2</strain>
    </source>
</reference>
<evidence type="ECO:0000313" key="5">
    <source>
        <dbReference type="Proteomes" id="UP000009102"/>
    </source>
</evidence>
<keyword evidence="5" id="KW-1185">Reference proteome</keyword>
<dbReference type="RefSeq" id="WP_012823194.1">
    <property type="nucleotide sequence ID" value="NC_013422.1"/>
</dbReference>
<dbReference type="EMBL" id="CP001801">
    <property type="protein sequence ID" value="ACX95158.1"/>
    <property type="molecule type" value="Genomic_DNA"/>
</dbReference>
<feature type="domain" description="DUF4124" evidence="3">
    <location>
        <begin position="25"/>
        <end position="98"/>
    </location>
</feature>
<keyword evidence="2" id="KW-0732">Signal</keyword>
<dbReference type="HOGENOM" id="CLU_1364627_0_0_6"/>
<evidence type="ECO:0000256" key="2">
    <source>
        <dbReference type="SAM" id="SignalP"/>
    </source>
</evidence>
<protein>
    <recommendedName>
        <fullName evidence="3">DUF4124 domain-containing protein</fullName>
    </recommendedName>
</protein>
<feature type="chain" id="PRO_5003010798" description="DUF4124 domain-containing protein" evidence="2">
    <location>
        <begin position="24"/>
        <end position="200"/>
    </location>
</feature>